<gene>
    <name evidence="1" type="ORF">BJP25_09765</name>
</gene>
<reference evidence="1 2" key="1">
    <citation type="submission" date="2016-10" db="EMBL/GenBank/DDBJ databases">
        <title>The Draft Genome Sequence of Actinokineospora bangkokensis 44EHWT reveals the biosynthetic pathway of antifungal compounds Thailandins with unusual extender unit butylmalonyl-CoA.</title>
        <authorList>
            <person name="Greule A."/>
            <person name="Intra B."/>
            <person name="Flemming S."/>
            <person name="Rommel M.G."/>
            <person name="Panbangred W."/>
            <person name="Bechthold A."/>
        </authorList>
    </citation>
    <scope>NUCLEOTIDE SEQUENCE [LARGE SCALE GENOMIC DNA]</scope>
    <source>
        <strain evidence="1 2">44EHW</strain>
    </source>
</reference>
<evidence type="ECO:0000313" key="2">
    <source>
        <dbReference type="Proteomes" id="UP000186040"/>
    </source>
</evidence>
<dbReference type="Pfam" id="PF12710">
    <property type="entry name" value="HAD"/>
    <property type="match status" value="1"/>
</dbReference>
<dbReference type="STRING" id="1193682.BJP25_09765"/>
<dbReference type="PANTHER" id="PTHR43434:SF1">
    <property type="entry name" value="PHOSPHOGLYCOLATE PHOSPHATASE"/>
    <property type="match status" value="1"/>
</dbReference>
<dbReference type="PANTHER" id="PTHR43434">
    <property type="entry name" value="PHOSPHOGLYCOLATE PHOSPHATASE"/>
    <property type="match status" value="1"/>
</dbReference>
<dbReference type="AlphaFoldDB" id="A0A1Q9LPZ7"/>
<dbReference type="InterPro" id="IPR036412">
    <property type="entry name" value="HAD-like_sf"/>
</dbReference>
<dbReference type="Gene3D" id="1.10.150.240">
    <property type="entry name" value="Putative phosphatase, domain 2"/>
    <property type="match status" value="1"/>
</dbReference>
<sequence>MPHTHTLILWDVDQTLVHYSGLGRTWYAHAVRTALGLPELAHVPSFPGRTERGITVELLEAHGVEWTEEHVRAVFAELRVVAEADRPRMGELGRVLPGVVEVLAALDGVPGVVQTLVTGNLVELAECKLAPWGLGRHLDLAIGGYGDVSAERWELVAAAVGRAGEKHGVDFGRERVVVIGDTPHDVAGAHGAGAVAVGVATGRHSAGELRAAGADVVFDDLGETGAVVAALVGR</sequence>
<organism evidence="1 2">
    <name type="scientific">Actinokineospora bangkokensis</name>
    <dbReference type="NCBI Taxonomy" id="1193682"/>
    <lineage>
        <taxon>Bacteria</taxon>
        <taxon>Bacillati</taxon>
        <taxon>Actinomycetota</taxon>
        <taxon>Actinomycetes</taxon>
        <taxon>Pseudonocardiales</taxon>
        <taxon>Pseudonocardiaceae</taxon>
        <taxon>Actinokineospora</taxon>
    </lineage>
</organism>
<evidence type="ECO:0000313" key="1">
    <source>
        <dbReference type="EMBL" id="OLR94100.1"/>
    </source>
</evidence>
<dbReference type="GO" id="GO:0006281">
    <property type="term" value="P:DNA repair"/>
    <property type="evidence" value="ECO:0007669"/>
    <property type="project" value="TreeGrafter"/>
</dbReference>
<dbReference type="InterPro" id="IPR023198">
    <property type="entry name" value="PGP-like_dom2"/>
</dbReference>
<protein>
    <submittedName>
        <fullName evidence="1">Haloacid dehalogenase</fullName>
    </submittedName>
</protein>
<dbReference type="EMBL" id="MKQR01000007">
    <property type="protein sequence ID" value="OLR94100.1"/>
    <property type="molecule type" value="Genomic_DNA"/>
</dbReference>
<dbReference type="SFLD" id="SFLDS00003">
    <property type="entry name" value="Haloacid_Dehalogenase"/>
    <property type="match status" value="1"/>
</dbReference>
<dbReference type="SUPFAM" id="SSF56784">
    <property type="entry name" value="HAD-like"/>
    <property type="match status" value="1"/>
</dbReference>
<comment type="caution">
    <text evidence="1">The sequence shown here is derived from an EMBL/GenBank/DDBJ whole genome shotgun (WGS) entry which is preliminary data.</text>
</comment>
<dbReference type="GO" id="GO:0008967">
    <property type="term" value="F:phosphoglycolate phosphatase activity"/>
    <property type="evidence" value="ECO:0007669"/>
    <property type="project" value="TreeGrafter"/>
</dbReference>
<dbReference type="InterPro" id="IPR050155">
    <property type="entry name" value="HAD-like_hydrolase_sf"/>
</dbReference>
<accession>A0A1Q9LPZ7</accession>
<name>A0A1Q9LPZ7_9PSEU</name>
<dbReference type="Proteomes" id="UP000186040">
    <property type="component" value="Unassembled WGS sequence"/>
</dbReference>
<dbReference type="Gene3D" id="3.40.50.1000">
    <property type="entry name" value="HAD superfamily/HAD-like"/>
    <property type="match status" value="1"/>
</dbReference>
<dbReference type="InterPro" id="IPR023214">
    <property type="entry name" value="HAD_sf"/>
</dbReference>
<keyword evidence="2" id="KW-1185">Reference proteome</keyword>
<dbReference type="RefSeq" id="WP_075973480.1">
    <property type="nucleotide sequence ID" value="NZ_MKQR01000007.1"/>
</dbReference>
<dbReference type="SFLD" id="SFLDG01129">
    <property type="entry name" value="C1.5:_HAD__Beta-PGM__Phosphata"/>
    <property type="match status" value="1"/>
</dbReference>
<proteinExistence type="predicted"/>